<gene>
    <name evidence="1" type="primary">37</name>
    <name evidence="1" type="ORF">SEA_BAILEYBLU_37</name>
</gene>
<protein>
    <submittedName>
        <fullName evidence="1">Holliday junction resolvase</fullName>
    </submittedName>
</protein>
<proteinExistence type="predicted"/>
<dbReference type="Proteomes" id="UP001200142">
    <property type="component" value="Segment"/>
</dbReference>
<dbReference type="EMBL" id="OL455900">
    <property type="protein sequence ID" value="UJQ87175.1"/>
    <property type="molecule type" value="Genomic_DNA"/>
</dbReference>
<organism evidence="1 2">
    <name type="scientific">Arthrobacter phage BaileyBlu</name>
    <dbReference type="NCBI Taxonomy" id="2910754"/>
    <lineage>
        <taxon>Viruses</taxon>
        <taxon>Duplodnaviria</taxon>
        <taxon>Heunggongvirae</taxon>
        <taxon>Uroviricota</taxon>
        <taxon>Caudoviricetes</taxon>
        <taxon>Casidaviridae</taxon>
        <taxon>Baileybluvirus</taxon>
        <taxon>Baileybluvirus baileyblu</taxon>
    </lineage>
</organism>
<dbReference type="RefSeq" id="YP_010677541.1">
    <property type="nucleotide sequence ID" value="NC_071022.1"/>
</dbReference>
<evidence type="ECO:0000313" key="2">
    <source>
        <dbReference type="Proteomes" id="UP001200142"/>
    </source>
</evidence>
<accession>A0AA49BNG7</accession>
<reference evidence="1" key="1">
    <citation type="submission" date="2021-11" db="EMBL/GenBank/DDBJ databases">
        <authorList>
            <person name="Sydney V."/>
            <person name="Hansen K."/>
            <person name="Christner J."/>
            <person name="Deckinger K."/>
            <person name="Miller H."/>
            <person name="Baileys A."/>
            <person name="Berdar T."/>
            <person name="Fuhrer G."/>
            <person name="Everett M."/>
            <person name="Evans I."/>
            <person name="Harbison A."/>
            <person name="Jacks D."/>
            <person name="Philbrick A."/>
            <person name="Learn C."/>
            <person name="Swerdlow S.J."/>
            <person name="Klyczek K."/>
            <person name="Garlena R.A."/>
            <person name="Russell D.A."/>
            <person name="Jacobs-Sera D."/>
            <person name="Hatfull G.F."/>
        </authorList>
    </citation>
    <scope>NUCLEOTIDE SEQUENCE</scope>
</reference>
<sequence>MSAAKQKGTAWETALVKYLGEIFGGRFGLVPRRVAQEGFKDTGDLHGLGPFIAQAKNWASWQDAIREGLDGAEKQKTNAGADYGVALVKRARRGTGEGYAVLTVETFARVLLRLQRAEALLSASSPQGYEEHIRAARLDC</sequence>
<evidence type="ECO:0000313" key="1">
    <source>
        <dbReference type="EMBL" id="UJQ87175.1"/>
    </source>
</evidence>
<name>A0AA49BNG7_9CAUD</name>
<dbReference type="KEGG" id="vg:77953920"/>
<keyword evidence="2" id="KW-1185">Reference proteome</keyword>
<dbReference type="GeneID" id="77953920"/>